<reference evidence="1" key="1">
    <citation type="submission" date="2018-05" db="EMBL/GenBank/DDBJ databases">
        <authorList>
            <person name="Lanie J.A."/>
            <person name="Ng W.-L."/>
            <person name="Kazmierczak K.M."/>
            <person name="Andrzejewski T.M."/>
            <person name="Davidsen T.M."/>
            <person name="Wayne K.J."/>
            <person name="Tettelin H."/>
            <person name="Glass J.I."/>
            <person name="Rusch D."/>
            <person name="Podicherti R."/>
            <person name="Tsui H.-C.T."/>
            <person name="Winkler M.E."/>
        </authorList>
    </citation>
    <scope>NUCLEOTIDE SEQUENCE</scope>
</reference>
<proteinExistence type="predicted"/>
<gene>
    <name evidence="1" type="ORF">METZ01_LOCUS312083</name>
</gene>
<dbReference type="EMBL" id="UINC01099735">
    <property type="protein sequence ID" value="SVC59229.1"/>
    <property type="molecule type" value="Genomic_DNA"/>
</dbReference>
<protein>
    <submittedName>
        <fullName evidence="1">Uncharacterized protein</fullName>
    </submittedName>
</protein>
<accession>A0A382NDI1</accession>
<dbReference type="AlphaFoldDB" id="A0A382NDI1"/>
<organism evidence="1">
    <name type="scientific">marine metagenome</name>
    <dbReference type="NCBI Taxonomy" id="408172"/>
    <lineage>
        <taxon>unclassified sequences</taxon>
        <taxon>metagenomes</taxon>
        <taxon>ecological metagenomes</taxon>
    </lineage>
</organism>
<name>A0A382NDI1_9ZZZZ</name>
<evidence type="ECO:0000313" key="1">
    <source>
        <dbReference type="EMBL" id="SVC59229.1"/>
    </source>
</evidence>
<sequence>MEDHSTEYEVFDHYITSMFFSLIIHY</sequence>